<dbReference type="Gene3D" id="3.40.50.620">
    <property type="entry name" value="HUPs"/>
    <property type="match status" value="1"/>
</dbReference>
<evidence type="ECO:0000256" key="1">
    <source>
        <dbReference type="ARBA" id="ARBA00022605"/>
    </source>
</evidence>
<evidence type="ECO:0000256" key="2">
    <source>
        <dbReference type="ARBA" id="ARBA00022888"/>
    </source>
</evidence>
<dbReference type="InterPro" id="IPR029055">
    <property type="entry name" value="Ntn_hydrolases_N"/>
</dbReference>
<feature type="domain" description="Asparagine synthetase" evidence="5">
    <location>
        <begin position="554"/>
        <end position="608"/>
    </location>
</feature>
<reference evidence="6" key="1">
    <citation type="submission" date="2017-08" db="EMBL/GenBank/DDBJ databases">
        <authorList>
            <person name="Polle J.E."/>
            <person name="Barry K."/>
            <person name="Cushman J."/>
            <person name="Schmutz J."/>
            <person name="Tran D."/>
            <person name="Hathwaick L.T."/>
            <person name="Yim W.C."/>
            <person name="Jenkins J."/>
            <person name="Mckie-Krisberg Z.M."/>
            <person name="Prochnik S."/>
            <person name="Lindquist E."/>
            <person name="Dockter R.B."/>
            <person name="Adam C."/>
            <person name="Molina H."/>
            <person name="Bunkerborg J."/>
            <person name="Jin E."/>
            <person name="Buchheim M."/>
            <person name="Magnuson J."/>
        </authorList>
    </citation>
    <scope>NUCLEOTIDE SEQUENCE</scope>
    <source>
        <strain evidence="6">CCAP 19/18</strain>
    </source>
</reference>
<keyword evidence="3" id="KW-0315">Glutamine amidotransferase</keyword>
<dbReference type="Proteomes" id="UP000815325">
    <property type="component" value="Unassembled WGS sequence"/>
</dbReference>
<keyword evidence="1" id="KW-0028">Amino-acid biosynthesis</keyword>
<evidence type="ECO:0000313" key="6">
    <source>
        <dbReference type="EMBL" id="KAF5842503.1"/>
    </source>
</evidence>
<dbReference type="PANTHER" id="PTHR45937">
    <property type="entry name" value="ASPARAGINE SYNTHETASE DOMAIN-CONTAINING PROTEIN 1"/>
    <property type="match status" value="1"/>
</dbReference>
<dbReference type="Gene3D" id="3.60.20.10">
    <property type="entry name" value="Glutamine Phosphoribosylpyrophosphate, subunit 1, domain 1"/>
    <property type="match status" value="1"/>
</dbReference>
<feature type="compositionally biased region" description="Polar residues" evidence="4">
    <location>
        <begin position="92"/>
        <end position="109"/>
    </location>
</feature>
<dbReference type="EMBL" id="MU069460">
    <property type="protein sequence ID" value="KAF5842503.1"/>
    <property type="molecule type" value="Genomic_DNA"/>
</dbReference>
<name>A0ABQ7H6M6_DUNSA</name>
<feature type="region of interest" description="Disordered" evidence="4">
    <location>
        <begin position="215"/>
        <end position="239"/>
    </location>
</feature>
<dbReference type="SUPFAM" id="SSF56235">
    <property type="entry name" value="N-terminal nucleophile aminohydrolases (Ntn hydrolases)"/>
    <property type="match status" value="1"/>
</dbReference>
<feature type="region of interest" description="Disordered" evidence="4">
    <location>
        <begin position="319"/>
        <end position="341"/>
    </location>
</feature>
<dbReference type="InterPro" id="IPR001962">
    <property type="entry name" value="Asn_synthase"/>
</dbReference>
<dbReference type="CDD" id="cd01991">
    <property type="entry name" value="Asn_synthase_B_C"/>
    <property type="match status" value="1"/>
</dbReference>
<evidence type="ECO:0000259" key="5">
    <source>
        <dbReference type="Pfam" id="PF00733"/>
    </source>
</evidence>
<gene>
    <name evidence="6" type="ORF">DUNSADRAFT_6747</name>
</gene>
<dbReference type="SUPFAM" id="SSF52402">
    <property type="entry name" value="Adenine nucleotide alpha hydrolases-like"/>
    <property type="match status" value="1"/>
</dbReference>
<accession>A0ABQ7H6M6</accession>
<protein>
    <recommendedName>
        <fullName evidence="5">Asparagine synthetase domain-containing protein</fullName>
    </recommendedName>
</protein>
<evidence type="ECO:0000256" key="3">
    <source>
        <dbReference type="ARBA" id="ARBA00022962"/>
    </source>
</evidence>
<sequence length="905" mass="92776">MCGIAALVSGAHVSWQGDERPAAHQSETVKPHPCPPDLAQDIMSALQVRGPDHQGQCTVKVGGSVLQLLASLLQLRGCKPSSTPLQIPDRGSCSQHHASSPATSPLVQKSNEEVQQEHLDARNVLCYNGEIFGGLHVPAGENDGRHLLEALSECDGCHPEVQSNHVLKVLNSLRGPWAVIFWQPSTRTLWFGRDFFGRRSLLAHFPSSSPIDSAPAHAACTGSQQGDVQHRSGGDGSLQTSEDAFVLTSVAPATKTSWPPAQQLTEDGAFGAVADSRVARISGGSRLSGNGGLAADAAADDGKRESSCGVCNHGLKRGAGGGGEDEGLEGADRLPFGPGAQEGFWQEVPPGVYSLRLCHNSSSSGSSSRGVWNNNSSAIHINSSSCDINHSTTSGSNLATSLGAGCEAKRATFWKLARHQWQDPLLLRLSQYPRTAEAACAEAWKGRPPAQSVVQNVTPNVQSEAPELENCRGASGVGAVGGEAEGGGGNTMGKKLQEAGGAVESEEGREAAFQGHVARVLNALRRAVQLRCCCIEQHGAPGMNPQPDPPISSPVLILFSGGVDSTLLAALTHEVLPPHVPIELCNVCFAGGSSPDRVAARDALEELAAVAPTRDWRLIEVDSNLEEVDAHSARILSLLHPAGTIMDLNIGAALWLAVGARGTLRRPASWCTPKQPTATASTTATIAAAAHVTSAARASSARAADASATSDPALAARATSVAYASSAAVADASSSSDPAAAASAATNLADSATGAGDSNPAAASAADSAAAVAAAAAAAAAEEGSEDAEKAAGSSCQKSSCCQEREAVGPVLAAGKTSPGWLPTQADATDDGRGIAAGAQDCPKERVVPLGQQMQDDVKIEEGGGAAGARYCSSARVVLLGHGADEQCAGYGRHRTRSFGTEIAS</sequence>
<feature type="region of interest" description="Disordered" evidence="4">
    <location>
        <begin position="86"/>
        <end position="114"/>
    </location>
</feature>
<evidence type="ECO:0000256" key="4">
    <source>
        <dbReference type="SAM" id="MobiDB-lite"/>
    </source>
</evidence>
<dbReference type="Pfam" id="PF00733">
    <property type="entry name" value="Asn_synthase"/>
    <property type="match status" value="1"/>
</dbReference>
<proteinExistence type="predicted"/>
<dbReference type="InterPro" id="IPR051857">
    <property type="entry name" value="Asn_synthetase_domain"/>
</dbReference>
<evidence type="ECO:0000313" key="7">
    <source>
        <dbReference type="Proteomes" id="UP000815325"/>
    </source>
</evidence>
<keyword evidence="2" id="KW-0061">Asparagine biosynthesis</keyword>
<comment type="caution">
    <text evidence="6">The sequence shown here is derived from an EMBL/GenBank/DDBJ whole genome shotgun (WGS) entry which is preliminary data.</text>
</comment>
<dbReference type="PANTHER" id="PTHR45937:SF1">
    <property type="entry name" value="ASPARAGINE SYNTHETASE DOMAIN-CONTAINING PROTEIN 1"/>
    <property type="match status" value="1"/>
</dbReference>
<keyword evidence="7" id="KW-1185">Reference proteome</keyword>
<dbReference type="InterPro" id="IPR014729">
    <property type="entry name" value="Rossmann-like_a/b/a_fold"/>
</dbReference>
<organism evidence="6 7">
    <name type="scientific">Dunaliella salina</name>
    <name type="common">Green alga</name>
    <name type="synonym">Protococcus salinus</name>
    <dbReference type="NCBI Taxonomy" id="3046"/>
    <lineage>
        <taxon>Eukaryota</taxon>
        <taxon>Viridiplantae</taxon>
        <taxon>Chlorophyta</taxon>
        <taxon>core chlorophytes</taxon>
        <taxon>Chlorophyceae</taxon>
        <taxon>CS clade</taxon>
        <taxon>Chlamydomonadales</taxon>
        <taxon>Dunaliellaceae</taxon>
        <taxon>Dunaliella</taxon>
    </lineage>
</organism>